<accession>A0A428RYN3</accession>
<dbReference type="EMBL" id="NKCL01000099">
    <property type="protein sequence ID" value="RSL82526.1"/>
    <property type="molecule type" value="Genomic_DNA"/>
</dbReference>
<evidence type="ECO:0000313" key="3">
    <source>
        <dbReference type="Proteomes" id="UP000287972"/>
    </source>
</evidence>
<feature type="coiled-coil region" evidence="1">
    <location>
        <begin position="139"/>
        <end position="166"/>
    </location>
</feature>
<gene>
    <name evidence="2" type="ORF">CEP51_005086</name>
</gene>
<feature type="coiled-coil region" evidence="1">
    <location>
        <begin position="198"/>
        <end position="232"/>
    </location>
</feature>
<evidence type="ECO:0000256" key="1">
    <source>
        <dbReference type="SAM" id="Coils"/>
    </source>
</evidence>
<dbReference type="Proteomes" id="UP000287972">
    <property type="component" value="Unassembled WGS sequence"/>
</dbReference>
<comment type="caution">
    <text evidence="2">The sequence shown here is derived from an EMBL/GenBank/DDBJ whole genome shotgun (WGS) entry which is preliminary data.</text>
</comment>
<keyword evidence="1" id="KW-0175">Coiled coil</keyword>
<sequence length="427" mass="48802">MGKDFHKRVSDLESRLTSIREDSDTCSSSTQNDQVACQRSLARATGDAMSTLKTIIQHLGNSQPSSSTDSALQEMKSAWSDVEFCVETCCRCARDHRDSLLSHGDDLRKWSKEAKLVEAELHLSLRAAQNDVASETASLQRYHEDMEVAKSAADEANRDHMEVQRKYYEVREWASSFPTTWDFQQKLQIALEARGRSLKHAEANLEKSSMRIMKAETKLDDHKSRLETLSTLAQKVSGIQAKGHALSRRYKAIAEDAATTSDAMKSLKDSYREAFDLSNKMRIGMYKVDSAKCLLGIIDAALDDSTLVNELAELIHYMEYRFDNTGRIHSIMTPEHPYGLLHGVQRKLRSQQLRMEPHRAFDTYPIRDMKSLAALSFDMMRYIMVDIDRSDRRPVRVSPCRVGRNELTDMLRHNIRMNWGDTFEGDY</sequence>
<dbReference type="AlphaFoldDB" id="A0A428RYN3"/>
<name>A0A428RYN3_9HYPO</name>
<organism evidence="2 3">
    <name type="scientific">Fusarium floridanum</name>
    <dbReference type="NCBI Taxonomy" id="1325733"/>
    <lineage>
        <taxon>Eukaryota</taxon>
        <taxon>Fungi</taxon>
        <taxon>Dikarya</taxon>
        <taxon>Ascomycota</taxon>
        <taxon>Pezizomycotina</taxon>
        <taxon>Sordariomycetes</taxon>
        <taxon>Hypocreomycetidae</taxon>
        <taxon>Hypocreales</taxon>
        <taxon>Nectriaceae</taxon>
        <taxon>Fusarium</taxon>
        <taxon>Fusarium solani species complex</taxon>
    </lineage>
</organism>
<proteinExistence type="predicted"/>
<reference evidence="2 3" key="1">
    <citation type="submission" date="2017-06" db="EMBL/GenBank/DDBJ databases">
        <title>Comparative genomic analysis of Ambrosia Fusariam Clade fungi.</title>
        <authorList>
            <person name="Stajich J.E."/>
            <person name="Carrillo J."/>
            <person name="Kijimoto T."/>
            <person name="Eskalen A."/>
            <person name="O'Donnell K."/>
            <person name="Kasson M."/>
        </authorList>
    </citation>
    <scope>NUCLEOTIDE SEQUENCE [LARGE SCALE GENOMIC DNA]</scope>
    <source>
        <strain evidence="2 3">NRRL62606</strain>
    </source>
</reference>
<keyword evidence="3" id="KW-1185">Reference proteome</keyword>
<protein>
    <submittedName>
        <fullName evidence="2">Uncharacterized protein</fullName>
    </submittedName>
</protein>
<evidence type="ECO:0000313" key="2">
    <source>
        <dbReference type="EMBL" id="RSL82526.1"/>
    </source>
</evidence>